<dbReference type="InterPro" id="IPR000847">
    <property type="entry name" value="LysR_HTH_N"/>
</dbReference>
<reference evidence="8 9" key="1">
    <citation type="submission" date="2019-11" db="EMBL/GenBank/DDBJ databases">
        <title>First report of rice panicle blight caused by Xanthomonas sp. in Iran.</title>
        <authorList>
            <person name="Mirghasempour S.A."/>
            <person name="Huang S."/>
            <person name="Brady C.L."/>
            <person name="Studholme D.J."/>
        </authorList>
    </citation>
    <scope>NUCLEOTIDE SEQUENCE [LARGE SCALE GENOMIC DNA]</scope>
    <source>
        <strain evidence="6 9">ASD011</strain>
        <strain evidence="8">SAM114</strain>
    </source>
</reference>
<evidence type="ECO:0000313" key="8">
    <source>
        <dbReference type="Proteomes" id="UP000437931"/>
    </source>
</evidence>
<evidence type="ECO:0000256" key="4">
    <source>
        <dbReference type="ARBA" id="ARBA00023163"/>
    </source>
</evidence>
<dbReference type="GO" id="GO:0043565">
    <property type="term" value="F:sequence-specific DNA binding"/>
    <property type="evidence" value="ECO:0007669"/>
    <property type="project" value="TreeGrafter"/>
</dbReference>
<proteinExistence type="inferred from homology"/>
<dbReference type="EMBL" id="WJPN01000023">
    <property type="protein sequence ID" value="MRH02525.1"/>
    <property type="molecule type" value="Genomic_DNA"/>
</dbReference>
<dbReference type="Proteomes" id="UP000437931">
    <property type="component" value="Unassembled WGS sequence"/>
</dbReference>
<dbReference type="Pfam" id="PF03466">
    <property type="entry name" value="LysR_substrate"/>
    <property type="match status" value="1"/>
</dbReference>
<organism evidence="6 9">
    <name type="scientific">Xanthomonas sontii</name>
    <dbReference type="NCBI Taxonomy" id="2650745"/>
    <lineage>
        <taxon>Bacteria</taxon>
        <taxon>Pseudomonadati</taxon>
        <taxon>Pseudomonadota</taxon>
        <taxon>Gammaproteobacteria</taxon>
        <taxon>Lysobacterales</taxon>
        <taxon>Lysobacteraceae</taxon>
        <taxon>Xanthomonas</taxon>
    </lineage>
</organism>
<dbReference type="Gene3D" id="1.10.10.10">
    <property type="entry name" value="Winged helix-like DNA-binding domain superfamily/Winged helix DNA-binding domain"/>
    <property type="match status" value="1"/>
</dbReference>
<comment type="caution">
    <text evidence="6">The sequence shown here is derived from an EMBL/GenBank/DDBJ whole genome shotgun (WGS) entry which is preliminary data.</text>
</comment>
<dbReference type="PANTHER" id="PTHR30537:SF71">
    <property type="entry name" value="TRANSCRIPTIONAL REGULATORY PROTEIN"/>
    <property type="match status" value="1"/>
</dbReference>
<dbReference type="InterPro" id="IPR036390">
    <property type="entry name" value="WH_DNA-bd_sf"/>
</dbReference>
<dbReference type="GO" id="GO:0006351">
    <property type="term" value="P:DNA-templated transcription"/>
    <property type="evidence" value="ECO:0007669"/>
    <property type="project" value="TreeGrafter"/>
</dbReference>
<dbReference type="PANTHER" id="PTHR30537">
    <property type="entry name" value="HTH-TYPE TRANSCRIPTIONAL REGULATOR"/>
    <property type="match status" value="1"/>
</dbReference>
<dbReference type="InterPro" id="IPR058163">
    <property type="entry name" value="LysR-type_TF_proteobact-type"/>
</dbReference>
<dbReference type="FunFam" id="1.10.10.10:FF:000001">
    <property type="entry name" value="LysR family transcriptional regulator"/>
    <property type="match status" value="1"/>
</dbReference>
<feature type="domain" description="HTH lysR-type" evidence="5">
    <location>
        <begin position="2"/>
        <end position="59"/>
    </location>
</feature>
<dbReference type="SUPFAM" id="SSF53850">
    <property type="entry name" value="Periplasmic binding protein-like II"/>
    <property type="match status" value="1"/>
</dbReference>
<evidence type="ECO:0000256" key="1">
    <source>
        <dbReference type="ARBA" id="ARBA00009437"/>
    </source>
</evidence>
<evidence type="ECO:0000313" key="6">
    <source>
        <dbReference type="EMBL" id="MRH02525.1"/>
    </source>
</evidence>
<name>A0A6N7QK58_9XANT</name>
<dbReference type="Gene3D" id="3.40.190.290">
    <property type="match status" value="1"/>
</dbReference>
<evidence type="ECO:0000256" key="3">
    <source>
        <dbReference type="ARBA" id="ARBA00023125"/>
    </source>
</evidence>
<dbReference type="Pfam" id="PF00126">
    <property type="entry name" value="HTH_1"/>
    <property type="match status" value="1"/>
</dbReference>
<sequence>MIEIADLRALVAVVETASFTDAARRLQTAKSVVSRRISDMERELGAPLLDRSARSVRATDVGAVYYAKCVRLLESFNAANDFVASTQGQIRGRLRLAVPRTFDERRIGEVLSRFAVDYPDVLLHVEYEQPTVSEAHFDVALRLGDLEDSSLVARQIAQVGYALYASPDYLQRHGAPAQPRELEAHAALVESGDARAWRYCEGGKWHACRVRERLRSDSLQHLLAAAESGLGIVAAPRFLVAEAVAAQRLLPVLEGVALPMLALSVVYPGNRRNSQKIQRFVAFLMEQAPHLYA</sequence>
<dbReference type="RefSeq" id="WP_153753280.1">
    <property type="nucleotide sequence ID" value="NZ_WJPM01000023.1"/>
</dbReference>
<dbReference type="InterPro" id="IPR036388">
    <property type="entry name" value="WH-like_DNA-bd_sf"/>
</dbReference>
<dbReference type="GO" id="GO:0003700">
    <property type="term" value="F:DNA-binding transcription factor activity"/>
    <property type="evidence" value="ECO:0007669"/>
    <property type="project" value="InterPro"/>
</dbReference>
<dbReference type="PROSITE" id="PS50931">
    <property type="entry name" value="HTH_LYSR"/>
    <property type="match status" value="1"/>
</dbReference>
<accession>A0A6N7QK58</accession>
<evidence type="ECO:0000256" key="2">
    <source>
        <dbReference type="ARBA" id="ARBA00023015"/>
    </source>
</evidence>
<gene>
    <name evidence="6" type="ORF">GIY21_19685</name>
    <name evidence="7" type="ORF">GIY22_19575</name>
</gene>
<evidence type="ECO:0000313" key="7">
    <source>
        <dbReference type="EMBL" id="MRH76832.1"/>
    </source>
</evidence>
<dbReference type="AlphaFoldDB" id="A0A6N7QK58"/>
<evidence type="ECO:0000313" key="9">
    <source>
        <dbReference type="Proteomes" id="UP000439314"/>
    </source>
</evidence>
<dbReference type="CDD" id="cd08422">
    <property type="entry name" value="PBP2_CrgA_like"/>
    <property type="match status" value="1"/>
</dbReference>
<dbReference type="SUPFAM" id="SSF46785">
    <property type="entry name" value="Winged helix' DNA-binding domain"/>
    <property type="match status" value="1"/>
</dbReference>
<protein>
    <submittedName>
        <fullName evidence="6">LysR family transcriptional regulator</fullName>
    </submittedName>
</protein>
<evidence type="ECO:0000259" key="5">
    <source>
        <dbReference type="PROSITE" id="PS50931"/>
    </source>
</evidence>
<keyword evidence="4" id="KW-0804">Transcription</keyword>
<reference evidence="7" key="2">
    <citation type="journal article" date="2020" name="Plant Dis.">
        <title>A Grain Rot of Rice in Iran Caused by a Xanthomonas Strain Closely Related to X. sacchari.</title>
        <authorList>
            <person name="Mirghasempour S.A."/>
            <person name="Huang S."/>
            <person name="Studholme D.J."/>
            <person name="Brady C.L."/>
        </authorList>
    </citation>
    <scope>NUCLEOTIDE SEQUENCE</scope>
    <source>
        <strain evidence="7">SAM114</strain>
    </source>
</reference>
<dbReference type="InterPro" id="IPR005119">
    <property type="entry name" value="LysR_subst-bd"/>
</dbReference>
<keyword evidence="2" id="KW-0805">Transcription regulation</keyword>
<dbReference type="EMBL" id="WJPM01000023">
    <property type="protein sequence ID" value="MRH76832.1"/>
    <property type="molecule type" value="Genomic_DNA"/>
</dbReference>
<keyword evidence="3" id="KW-0238">DNA-binding</keyword>
<dbReference type="Proteomes" id="UP000439314">
    <property type="component" value="Unassembled WGS sequence"/>
</dbReference>
<comment type="similarity">
    <text evidence="1">Belongs to the LysR transcriptional regulatory family.</text>
</comment>
<keyword evidence="8" id="KW-1185">Reference proteome</keyword>